<dbReference type="AlphaFoldDB" id="A0A165IH03"/>
<dbReference type="InParanoid" id="A0A165IH03"/>
<proteinExistence type="predicted"/>
<sequence>MPQSHRAKLIEKIQQTATDGPSCKIDNSSPVRGDSNFTIPTAFNTARPGHGLSIASSEGGWASTNAAAPTSELLEMHGATTCRLGGASMQYLHPSFAQCWGRWRSHCVANLKVAGVIMAMAWFHHPAMLGISARRYDAGFYDSVDRGRSLKEGTGYGDGGRIRLKCVGTFAR</sequence>
<gene>
    <name evidence="1" type="ORF">LAESUDRAFT_746436</name>
</gene>
<evidence type="ECO:0000313" key="2">
    <source>
        <dbReference type="Proteomes" id="UP000076871"/>
    </source>
</evidence>
<keyword evidence="2" id="KW-1185">Reference proteome</keyword>
<evidence type="ECO:0000313" key="1">
    <source>
        <dbReference type="EMBL" id="KZT13059.1"/>
    </source>
</evidence>
<organism evidence="1 2">
    <name type="scientific">Laetiporus sulphureus 93-53</name>
    <dbReference type="NCBI Taxonomy" id="1314785"/>
    <lineage>
        <taxon>Eukaryota</taxon>
        <taxon>Fungi</taxon>
        <taxon>Dikarya</taxon>
        <taxon>Basidiomycota</taxon>
        <taxon>Agaricomycotina</taxon>
        <taxon>Agaricomycetes</taxon>
        <taxon>Polyporales</taxon>
        <taxon>Laetiporus</taxon>
    </lineage>
</organism>
<protein>
    <submittedName>
        <fullName evidence="1">Uncharacterized protein</fullName>
    </submittedName>
</protein>
<dbReference type="GeneID" id="63828444"/>
<reference evidence="1 2" key="1">
    <citation type="journal article" date="2016" name="Mol. Biol. Evol.">
        <title>Comparative Genomics of Early-Diverging Mushroom-Forming Fungi Provides Insights into the Origins of Lignocellulose Decay Capabilities.</title>
        <authorList>
            <person name="Nagy L.G."/>
            <person name="Riley R."/>
            <person name="Tritt A."/>
            <person name="Adam C."/>
            <person name="Daum C."/>
            <person name="Floudas D."/>
            <person name="Sun H."/>
            <person name="Yadav J.S."/>
            <person name="Pangilinan J."/>
            <person name="Larsson K.H."/>
            <person name="Matsuura K."/>
            <person name="Barry K."/>
            <person name="Labutti K."/>
            <person name="Kuo R."/>
            <person name="Ohm R.A."/>
            <person name="Bhattacharya S.S."/>
            <person name="Shirouzu T."/>
            <person name="Yoshinaga Y."/>
            <person name="Martin F.M."/>
            <person name="Grigoriev I.V."/>
            <person name="Hibbett D.S."/>
        </authorList>
    </citation>
    <scope>NUCLEOTIDE SEQUENCE [LARGE SCALE GENOMIC DNA]</scope>
    <source>
        <strain evidence="1 2">93-53</strain>
    </source>
</reference>
<dbReference type="RefSeq" id="XP_040770569.1">
    <property type="nucleotide sequence ID" value="XM_040911416.1"/>
</dbReference>
<accession>A0A165IH03</accession>
<name>A0A165IH03_9APHY</name>
<dbReference type="Proteomes" id="UP000076871">
    <property type="component" value="Unassembled WGS sequence"/>
</dbReference>
<dbReference type="EMBL" id="KV427605">
    <property type="protein sequence ID" value="KZT13059.1"/>
    <property type="molecule type" value="Genomic_DNA"/>
</dbReference>